<dbReference type="AlphaFoldDB" id="A0A7J6XMT8"/>
<dbReference type="Proteomes" id="UP000583944">
    <property type="component" value="Unassembled WGS sequence"/>
</dbReference>
<comment type="caution">
    <text evidence="2">The sequence shown here is derived from an EMBL/GenBank/DDBJ whole genome shotgun (WGS) entry which is preliminary data.</text>
</comment>
<name>A0A7J6XMT8_TRYCR</name>
<feature type="compositionally biased region" description="Polar residues" evidence="1">
    <location>
        <begin position="76"/>
        <end position="88"/>
    </location>
</feature>
<feature type="region of interest" description="Disordered" evidence="1">
    <location>
        <begin position="67"/>
        <end position="140"/>
    </location>
</feature>
<evidence type="ECO:0000313" key="3">
    <source>
        <dbReference type="Proteomes" id="UP000583944"/>
    </source>
</evidence>
<feature type="region of interest" description="Disordered" evidence="1">
    <location>
        <begin position="1"/>
        <end position="54"/>
    </location>
</feature>
<feature type="compositionally biased region" description="Basic and acidic residues" evidence="1">
    <location>
        <begin position="1"/>
        <end position="24"/>
    </location>
</feature>
<dbReference type="EMBL" id="JABDHM010000359">
    <property type="protein sequence ID" value="KAF5215178.1"/>
    <property type="molecule type" value="Genomic_DNA"/>
</dbReference>
<feature type="compositionally biased region" description="Polar residues" evidence="1">
    <location>
        <begin position="37"/>
        <end position="47"/>
    </location>
</feature>
<organism evidence="2 3">
    <name type="scientific">Trypanosoma cruzi</name>
    <dbReference type="NCBI Taxonomy" id="5693"/>
    <lineage>
        <taxon>Eukaryota</taxon>
        <taxon>Discoba</taxon>
        <taxon>Euglenozoa</taxon>
        <taxon>Kinetoplastea</taxon>
        <taxon>Metakinetoplastina</taxon>
        <taxon>Trypanosomatida</taxon>
        <taxon>Trypanosomatidae</taxon>
        <taxon>Trypanosoma</taxon>
        <taxon>Schizotrypanum</taxon>
    </lineage>
</organism>
<accession>A0A7J6XMT8</accession>
<evidence type="ECO:0000313" key="2">
    <source>
        <dbReference type="EMBL" id="KAF5215178.1"/>
    </source>
</evidence>
<evidence type="ECO:0000256" key="1">
    <source>
        <dbReference type="SAM" id="MobiDB-lite"/>
    </source>
</evidence>
<proteinExistence type="predicted"/>
<sequence length="259" mass="28743">MEQEGEGRSAADTASESRQHEERAAGPAAQFTHHETASTQGRHTTPAATHHAGGEDIHHHLPQLISTAPGKWQKPAATTQRTRASKPSSIHDAAPKFPAIPPSMGHGAQLNAATHGAPHPQEKRLGLRTPSPPPFSSWPRKKKAAATRNCQHALQKEHSNPLQCASCMVVCACRNTKQRSRREGAEYVERRTTNVQQRRVAETTTRRPLKLMTALQPKQWQSTQDLFKTRKRSPSSYINPSHKIITNEKEIVHYCSTQI</sequence>
<dbReference type="VEuPathDB" id="TriTrypDB:ECC02_012160"/>
<gene>
    <name evidence="2" type="ORF">ECC02_012160</name>
</gene>
<reference evidence="2 3" key="1">
    <citation type="journal article" date="2019" name="Genome Biol. Evol.">
        <title>Nanopore Sequencing Significantly Improves Genome Assembly of the Protozoan Parasite Trypanosoma cruzi.</title>
        <authorList>
            <person name="Diaz-Viraque F."/>
            <person name="Pita S."/>
            <person name="Greif G."/>
            <person name="de Souza R.C.M."/>
            <person name="Iraola G."/>
            <person name="Robello C."/>
        </authorList>
    </citation>
    <scope>NUCLEOTIDE SEQUENCE [LARGE SCALE GENOMIC DNA]</scope>
    <source>
        <strain evidence="2 3">Berenice</strain>
    </source>
</reference>
<protein>
    <submittedName>
        <fullName evidence="2">Uncharacterized protein</fullName>
    </submittedName>
</protein>